<evidence type="ECO:0008006" key="3">
    <source>
        <dbReference type="Google" id="ProtNLM"/>
    </source>
</evidence>
<protein>
    <recommendedName>
        <fullName evidence="3">DNA-binding protein</fullName>
    </recommendedName>
</protein>
<name>A0A0M2GZ98_9MICO</name>
<accession>A0A0M2GZ98</accession>
<keyword evidence="2" id="KW-1185">Reference proteome</keyword>
<dbReference type="GO" id="GO:0003677">
    <property type="term" value="F:DNA binding"/>
    <property type="evidence" value="ECO:0007669"/>
    <property type="project" value="InterPro"/>
</dbReference>
<reference evidence="1 2" key="1">
    <citation type="submission" date="2015-02" db="EMBL/GenBank/DDBJ databases">
        <title>Draft genome sequences of ten Microbacterium spp. with emphasis on heavy metal contaminated environments.</title>
        <authorList>
            <person name="Corretto E."/>
        </authorList>
    </citation>
    <scope>NUCLEOTIDE SEQUENCE [LARGE SCALE GENOMIC DNA]</scope>
    <source>
        <strain evidence="1 2">DSM 12510</strain>
    </source>
</reference>
<comment type="caution">
    <text evidence="1">The sequence shown here is derived from an EMBL/GenBank/DDBJ whole genome shotgun (WGS) entry which is preliminary data.</text>
</comment>
<dbReference type="GO" id="GO:0006355">
    <property type="term" value="P:regulation of DNA-templated transcription"/>
    <property type="evidence" value="ECO:0007669"/>
    <property type="project" value="InterPro"/>
</dbReference>
<organism evidence="1 2">
    <name type="scientific">Microbacterium terrae</name>
    <dbReference type="NCBI Taxonomy" id="69369"/>
    <lineage>
        <taxon>Bacteria</taxon>
        <taxon>Bacillati</taxon>
        <taxon>Actinomycetota</taxon>
        <taxon>Actinomycetes</taxon>
        <taxon>Micrococcales</taxon>
        <taxon>Microbacteriaceae</taxon>
        <taxon>Microbacterium</taxon>
    </lineage>
</organism>
<sequence length="196" mass="20448">MFVVTADQRDSRSTRDLVPDALAAVAELAGDRLTAAAERTAGDEIQFATADPGALLALALHLTRTGTWSVGVGIGDADSPLPTSVRAGRGEAFIQARDAVERAKKTQTRVAISGGPDAADAEALVRLLVDLRDRRTPEGWEVHDLLADGLTQREAAVRLGISEAAVSLRAKVAALRVEVAAVPALERLLGRADGAA</sequence>
<dbReference type="AlphaFoldDB" id="A0A0M2GZ98"/>
<proteinExistence type="predicted"/>
<dbReference type="SUPFAM" id="SSF46894">
    <property type="entry name" value="C-terminal effector domain of the bipartite response regulators"/>
    <property type="match status" value="1"/>
</dbReference>
<evidence type="ECO:0000313" key="1">
    <source>
        <dbReference type="EMBL" id="KJL39163.1"/>
    </source>
</evidence>
<dbReference type="RefSeq" id="WP_045276178.1">
    <property type="nucleotide sequence ID" value="NZ_BAAAUP010000009.1"/>
</dbReference>
<dbReference type="InterPro" id="IPR016032">
    <property type="entry name" value="Sig_transdc_resp-reg_C-effctor"/>
</dbReference>
<dbReference type="Proteomes" id="UP000033956">
    <property type="component" value="Unassembled WGS sequence"/>
</dbReference>
<dbReference type="STRING" id="92835.RS81_02257"/>
<evidence type="ECO:0000313" key="2">
    <source>
        <dbReference type="Proteomes" id="UP000033956"/>
    </source>
</evidence>
<dbReference type="EMBL" id="JYIZ01000052">
    <property type="protein sequence ID" value="KJL39163.1"/>
    <property type="molecule type" value="Genomic_DNA"/>
</dbReference>
<dbReference type="OrthoDB" id="5184241at2"/>
<dbReference type="PATRIC" id="fig|92835.4.peg.2293"/>
<gene>
    <name evidence="1" type="ORF">RS81_02257</name>
</gene>